<protein>
    <submittedName>
        <fullName evidence="2">Uncharacterized protein</fullName>
    </submittedName>
</protein>
<name>A0A2J6SPN6_9HELO</name>
<feature type="region of interest" description="Disordered" evidence="1">
    <location>
        <begin position="1"/>
        <end position="41"/>
    </location>
</feature>
<dbReference type="RefSeq" id="XP_024729628.1">
    <property type="nucleotide sequence ID" value="XM_024870912.1"/>
</dbReference>
<gene>
    <name evidence="2" type="ORF">K444DRAFT_190117</name>
</gene>
<feature type="compositionally biased region" description="Basic and acidic residues" evidence="1">
    <location>
        <begin position="1"/>
        <end position="23"/>
    </location>
</feature>
<dbReference type="EMBL" id="KZ613895">
    <property type="protein sequence ID" value="PMD52724.1"/>
    <property type="molecule type" value="Genomic_DNA"/>
</dbReference>
<reference evidence="2 3" key="1">
    <citation type="submission" date="2016-04" db="EMBL/GenBank/DDBJ databases">
        <title>A degradative enzymes factory behind the ericoid mycorrhizal symbiosis.</title>
        <authorList>
            <consortium name="DOE Joint Genome Institute"/>
            <person name="Martino E."/>
            <person name="Morin E."/>
            <person name="Grelet G."/>
            <person name="Kuo A."/>
            <person name="Kohler A."/>
            <person name="Daghino S."/>
            <person name="Barry K."/>
            <person name="Choi C."/>
            <person name="Cichocki N."/>
            <person name="Clum A."/>
            <person name="Copeland A."/>
            <person name="Hainaut M."/>
            <person name="Haridas S."/>
            <person name="Labutti K."/>
            <person name="Lindquist E."/>
            <person name="Lipzen A."/>
            <person name="Khouja H.-R."/>
            <person name="Murat C."/>
            <person name="Ohm R."/>
            <person name="Olson A."/>
            <person name="Spatafora J."/>
            <person name="Veneault-Fourrey C."/>
            <person name="Henrissat B."/>
            <person name="Grigoriev I."/>
            <person name="Martin F."/>
            <person name="Perotto S."/>
        </authorList>
    </citation>
    <scope>NUCLEOTIDE SEQUENCE [LARGE SCALE GENOMIC DNA]</scope>
    <source>
        <strain evidence="2 3">E</strain>
    </source>
</reference>
<sequence length="156" mass="17374">MHELAGWRDDAPERVRRVSREAQDGGQQAGPVRGPVLGPAHRPTHSWHGTPSLFSFMHLFKSSSPPAPSIWFSKVYSCFGYSGYRGTFSIVSAFYMKRHASLQSSQRIALLPCSSISSHRCTTYITLGANSSVFPLRSCNYVFILLIVVQPSQEPR</sequence>
<evidence type="ECO:0000256" key="1">
    <source>
        <dbReference type="SAM" id="MobiDB-lite"/>
    </source>
</evidence>
<evidence type="ECO:0000313" key="3">
    <source>
        <dbReference type="Proteomes" id="UP000235371"/>
    </source>
</evidence>
<keyword evidence="3" id="KW-1185">Reference proteome</keyword>
<accession>A0A2J6SPN6</accession>
<dbReference type="AlphaFoldDB" id="A0A2J6SPN6"/>
<dbReference type="InParanoid" id="A0A2J6SPN6"/>
<organism evidence="2 3">
    <name type="scientific">Hyaloscypha bicolor E</name>
    <dbReference type="NCBI Taxonomy" id="1095630"/>
    <lineage>
        <taxon>Eukaryota</taxon>
        <taxon>Fungi</taxon>
        <taxon>Dikarya</taxon>
        <taxon>Ascomycota</taxon>
        <taxon>Pezizomycotina</taxon>
        <taxon>Leotiomycetes</taxon>
        <taxon>Helotiales</taxon>
        <taxon>Hyaloscyphaceae</taxon>
        <taxon>Hyaloscypha</taxon>
        <taxon>Hyaloscypha bicolor</taxon>
    </lineage>
</organism>
<dbReference type="GeneID" id="36578994"/>
<proteinExistence type="predicted"/>
<evidence type="ECO:0000313" key="2">
    <source>
        <dbReference type="EMBL" id="PMD52724.1"/>
    </source>
</evidence>
<dbReference type="Proteomes" id="UP000235371">
    <property type="component" value="Unassembled WGS sequence"/>
</dbReference>